<dbReference type="Gene3D" id="1.10.10.60">
    <property type="entry name" value="Homeodomain-like"/>
    <property type="match status" value="1"/>
</dbReference>
<gene>
    <name evidence="1" type="ORF">B1A_12393</name>
</gene>
<dbReference type="PANTHER" id="PTHR33215">
    <property type="entry name" value="PROTEIN DISTAL ANTENNA"/>
    <property type="match status" value="1"/>
</dbReference>
<dbReference type="Pfam" id="PF01527">
    <property type="entry name" value="HTH_Tnp_1"/>
    <property type="match status" value="1"/>
</dbReference>
<reference evidence="1" key="1">
    <citation type="submission" date="2013-08" db="EMBL/GenBank/DDBJ databases">
        <authorList>
            <person name="Mendez C."/>
            <person name="Richter M."/>
            <person name="Ferrer M."/>
            <person name="Sanchez J."/>
        </authorList>
    </citation>
    <scope>NUCLEOTIDE SEQUENCE</scope>
</reference>
<evidence type="ECO:0000313" key="1">
    <source>
        <dbReference type="EMBL" id="EQD53400.1"/>
    </source>
</evidence>
<reference evidence="1" key="2">
    <citation type="journal article" date="2014" name="ISME J.">
        <title>Microbial stratification in low pH oxic and suboxic macroscopic growths along an acid mine drainage.</title>
        <authorList>
            <person name="Mendez-Garcia C."/>
            <person name="Mesa V."/>
            <person name="Sprenger R.R."/>
            <person name="Richter M."/>
            <person name="Diez M.S."/>
            <person name="Solano J."/>
            <person name="Bargiela R."/>
            <person name="Golyshina O.V."/>
            <person name="Manteca A."/>
            <person name="Ramos J.L."/>
            <person name="Gallego J.R."/>
            <person name="Llorente I."/>
            <person name="Martins Dos Santos V.A."/>
            <person name="Jensen O.N."/>
            <person name="Pelaez A.I."/>
            <person name="Sanchez J."/>
            <person name="Ferrer M."/>
        </authorList>
    </citation>
    <scope>NUCLEOTIDE SEQUENCE</scope>
</reference>
<dbReference type="GO" id="GO:0004803">
    <property type="term" value="F:transposase activity"/>
    <property type="evidence" value="ECO:0007669"/>
    <property type="project" value="InterPro"/>
</dbReference>
<comment type="caution">
    <text evidence="1">The sequence shown here is derived from an EMBL/GenBank/DDBJ whole genome shotgun (WGS) entry which is preliminary data.</text>
</comment>
<dbReference type="AlphaFoldDB" id="T1BGX5"/>
<dbReference type="InterPro" id="IPR002514">
    <property type="entry name" value="Transposase_8"/>
</dbReference>
<dbReference type="SUPFAM" id="SSF46689">
    <property type="entry name" value="Homeodomain-like"/>
    <property type="match status" value="1"/>
</dbReference>
<dbReference type="PANTHER" id="PTHR33215:SF13">
    <property type="entry name" value="PROTEIN DISTAL ANTENNA"/>
    <property type="match status" value="1"/>
</dbReference>
<organism evidence="1">
    <name type="scientific">mine drainage metagenome</name>
    <dbReference type="NCBI Taxonomy" id="410659"/>
    <lineage>
        <taxon>unclassified sequences</taxon>
        <taxon>metagenomes</taxon>
        <taxon>ecological metagenomes</taxon>
    </lineage>
</organism>
<feature type="non-terminal residue" evidence="1">
    <location>
        <position position="1"/>
    </location>
</feature>
<dbReference type="EMBL" id="AUZX01009000">
    <property type="protein sequence ID" value="EQD53400.1"/>
    <property type="molecule type" value="Genomic_DNA"/>
</dbReference>
<dbReference type="GO" id="GO:0006313">
    <property type="term" value="P:DNA transposition"/>
    <property type="evidence" value="ECO:0007669"/>
    <property type="project" value="InterPro"/>
</dbReference>
<sequence>PLPERVPNGPRACVWEIERRTSKMPKSKPPYAPEFRTEAVRLVREHGRTITAVARELGMSQESLRQWLRRAELEEKGQALSEPEREELRRLRKENRVLAEEREILKKAAAFFAKEQSRAR</sequence>
<dbReference type="InterPro" id="IPR051839">
    <property type="entry name" value="RD_transcriptional_regulator"/>
</dbReference>
<name>T1BGX5_9ZZZZ</name>
<dbReference type="InterPro" id="IPR009057">
    <property type="entry name" value="Homeodomain-like_sf"/>
</dbReference>
<accession>T1BGX5</accession>
<protein>
    <submittedName>
        <fullName evidence="1">Transposase IS3/IS911</fullName>
    </submittedName>
</protein>
<dbReference type="GO" id="GO:0003677">
    <property type="term" value="F:DNA binding"/>
    <property type="evidence" value="ECO:0007669"/>
    <property type="project" value="InterPro"/>
</dbReference>
<proteinExistence type="predicted"/>